<evidence type="ECO:0000313" key="2">
    <source>
        <dbReference type="Proteomes" id="UP000011713"/>
    </source>
</evidence>
<dbReference type="HOGENOM" id="CLU_3072765_0_0_1"/>
<dbReference type="EnsemblProtists" id="HpaT802967">
    <property type="protein sequence ID" value="HpaP802967"/>
    <property type="gene ID" value="HpaG802967"/>
</dbReference>
<evidence type="ECO:0000313" key="1">
    <source>
        <dbReference type="EnsemblProtists" id="HpaP802967"/>
    </source>
</evidence>
<organism evidence="1 2">
    <name type="scientific">Hyaloperonospora arabidopsidis (strain Emoy2)</name>
    <name type="common">Downy mildew agent</name>
    <name type="synonym">Peronospora arabidopsidis</name>
    <dbReference type="NCBI Taxonomy" id="559515"/>
    <lineage>
        <taxon>Eukaryota</taxon>
        <taxon>Sar</taxon>
        <taxon>Stramenopiles</taxon>
        <taxon>Oomycota</taxon>
        <taxon>Peronosporomycetes</taxon>
        <taxon>Peronosporales</taxon>
        <taxon>Peronosporaceae</taxon>
        <taxon>Hyaloperonospora</taxon>
    </lineage>
</organism>
<dbReference type="InParanoid" id="M4B9K7"/>
<protein>
    <submittedName>
        <fullName evidence="1">Uncharacterized protein</fullName>
    </submittedName>
</protein>
<dbReference type="EMBL" id="JH598031">
    <property type="status" value="NOT_ANNOTATED_CDS"/>
    <property type="molecule type" value="Genomic_DNA"/>
</dbReference>
<reference evidence="1" key="2">
    <citation type="submission" date="2015-06" db="UniProtKB">
        <authorList>
            <consortium name="EnsemblProtists"/>
        </authorList>
    </citation>
    <scope>IDENTIFICATION</scope>
    <source>
        <strain evidence="1">Emoy2</strain>
    </source>
</reference>
<dbReference type="AlphaFoldDB" id="M4B9K7"/>
<name>M4B9K7_HYAAE</name>
<dbReference type="VEuPathDB" id="FungiDB:HpaG802967"/>
<proteinExistence type="predicted"/>
<sequence length="53" mass="6215">MLLRHEKDKKVRAYASKMLPMRGKDAAMMWLKYIDLLKKKESSLVGPTMEMSK</sequence>
<dbReference type="Proteomes" id="UP000011713">
    <property type="component" value="Unassembled WGS sequence"/>
</dbReference>
<accession>M4B9K7</accession>
<keyword evidence="2" id="KW-1185">Reference proteome</keyword>
<reference evidence="2" key="1">
    <citation type="journal article" date="2010" name="Science">
        <title>Signatures of adaptation to obligate biotrophy in the Hyaloperonospora arabidopsidis genome.</title>
        <authorList>
            <person name="Baxter L."/>
            <person name="Tripathy S."/>
            <person name="Ishaque N."/>
            <person name="Boot N."/>
            <person name="Cabral A."/>
            <person name="Kemen E."/>
            <person name="Thines M."/>
            <person name="Ah-Fong A."/>
            <person name="Anderson R."/>
            <person name="Badejoko W."/>
            <person name="Bittner-Eddy P."/>
            <person name="Boore J.L."/>
            <person name="Chibucos M.C."/>
            <person name="Coates M."/>
            <person name="Dehal P."/>
            <person name="Delehaunty K."/>
            <person name="Dong S."/>
            <person name="Downton P."/>
            <person name="Dumas B."/>
            <person name="Fabro G."/>
            <person name="Fronick C."/>
            <person name="Fuerstenberg S.I."/>
            <person name="Fulton L."/>
            <person name="Gaulin E."/>
            <person name="Govers F."/>
            <person name="Hughes L."/>
            <person name="Humphray S."/>
            <person name="Jiang R.H."/>
            <person name="Judelson H."/>
            <person name="Kamoun S."/>
            <person name="Kyung K."/>
            <person name="Meijer H."/>
            <person name="Minx P."/>
            <person name="Morris P."/>
            <person name="Nelson J."/>
            <person name="Phuntumart V."/>
            <person name="Qutob D."/>
            <person name="Rehmany A."/>
            <person name="Rougon-Cardoso A."/>
            <person name="Ryden P."/>
            <person name="Torto-Alalibo T."/>
            <person name="Studholme D."/>
            <person name="Wang Y."/>
            <person name="Win J."/>
            <person name="Wood J."/>
            <person name="Clifton S.W."/>
            <person name="Rogers J."/>
            <person name="Van den Ackerveken G."/>
            <person name="Jones J.D."/>
            <person name="McDowell J.M."/>
            <person name="Beynon J."/>
            <person name="Tyler B.M."/>
        </authorList>
    </citation>
    <scope>NUCLEOTIDE SEQUENCE [LARGE SCALE GENOMIC DNA]</scope>
    <source>
        <strain evidence="2">Emoy2</strain>
    </source>
</reference>